<gene>
    <name evidence="6" type="ORF">ACFOD9_00045</name>
</gene>
<dbReference type="RefSeq" id="WP_379508027.1">
    <property type="nucleotide sequence ID" value="NZ_JBHRTQ010000001.1"/>
</dbReference>
<comment type="similarity">
    <text evidence="1">Belongs to the LysR transcriptional regulatory family.</text>
</comment>
<protein>
    <submittedName>
        <fullName evidence="6">LysR family transcriptional regulator</fullName>
    </submittedName>
</protein>
<feature type="domain" description="HTH lysR-type" evidence="5">
    <location>
        <begin position="4"/>
        <end position="61"/>
    </location>
</feature>
<dbReference type="SUPFAM" id="SSF53850">
    <property type="entry name" value="Periplasmic binding protein-like II"/>
    <property type="match status" value="1"/>
</dbReference>
<evidence type="ECO:0000256" key="4">
    <source>
        <dbReference type="ARBA" id="ARBA00023163"/>
    </source>
</evidence>
<keyword evidence="3" id="KW-0238">DNA-binding</keyword>
<keyword evidence="7" id="KW-1185">Reference proteome</keyword>
<reference evidence="7" key="1">
    <citation type="journal article" date="2019" name="Int. J. Syst. Evol. Microbiol.">
        <title>The Global Catalogue of Microorganisms (GCM) 10K type strain sequencing project: providing services to taxonomists for standard genome sequencing and annotation.</title>
        <authorList>
            <consortium name="The Broad Institute Genomics Platform"/>
            <consortium name="The Broad Institute Genome Sequencing Center for Infectious Disease"/>
            <person name="Wu L."/>
            <person name="Ma J."/>
        </authorList>
    </citation>
    <scope>NUCLEOTIDE SEQUENCE [LARGE SCALE GENOMIC DNA]</scope>
    <source>
        <strain evidence="7">KCTC 42984</strain>
    </source>
</reference>
<dbReference type="PANTHER" id="PTHR30537">
    <property type="entry name" value="HTH-TYPE TRANSCRIPTIONAL REGULATOR"/>
    <property type="match status" value="1"/>
</dbReference>
<dbReference type="Proteomes" id="UP001595604">
    <property type="component" value="Unassembled WGS sequence"/>
</dbReference>
<dbReference type="Gene3D" id="1.10.10.10">
    <property type="entry name" value="Winged helix-like DNA-binding domain superfamily/Winged helix DNA-binding domain"/>
    <property type="match status" value="1"/>
</dbReference>
<organism evidence="6 7">
    <name type="scientific">Novosphingobium bradum</name>
    <dbReference type="NCBI Taxonomy" id="1737444"/>
    <lineage>
        <taxon>Bacteria</taxon>
        <taxon>Pseudomonadati</taxon>
        <taxon>Pseudomonadota</taxon>
        <taxon>Alphaproteobacteria</taxon>
        <taxon>Sphingomonadales</taxon>
        <taxon>Sphingomonadaceae</taxon>
        <taxon>Novosphingobium</taxon>
    </lineage>
</organism>
<dbReference type="InterPro" id="IPR036390">
    <property type="entry name" value="WH_DNA-bd_sf"/>
</dbReference>
<keyword evidence="2" id="KW-0805">Transcription regulation</keyword>
<keyword evidence="4" id="KW-0804">Transcription</keyword>
<dbReference type="PANTHER" id="PTHR30537:SF3">
    <property type="entry name" value="TRANSCRIPTIONAL REGULATORY PROTEIN"/>
    <property type="match status" value="1"/>
</dbReference>
<comment type="caution">
    <text evidence="6">The sequence shown here is derived from an EMBL/GenBank/DDBJ whole genome shotgun (WGS) entry which is preliminary data.</text>
</comment>
<evidence type="ECO:0000313" key="7">
    <source>
        <dbReference type="Proteomes" id="UP001595604"/>
    </source>
</evidence>
<dbReference type="Pfam" id="PF00126">
    <property type="entry name" value="HTH_1"/>
    <property type="match status" value="1"/>
</dbReference>
<evidence type="ECO:0000259" key="5">
    <source>
        <dbReference type="PROSITE" id="PS50931"/>
    </source>
</evidence>
<dbReference type="InterPro" id="IPR058163">
    <property type="entry name" value="LysR-type_TF_proteobact-type"/>
</dbReference>
<dbReference type="Gene3D" id="3.40.190.290">
    <property type="match status" value="1"/>
</dbReference>
<evidence type="ECO:0000256" key="3">
    <source>
        <dbReference type="ARBA" id="ARBA00023125"/>
    </source>
</evidence>
<proteinExistence type="inferred from homology"/>
<evidence type="ECO:0000313" key="6">
    <source>
        <dbReference type="EMBL" id="MFC3172630.1"/>
    </source>
</evidence>
<dbReference type="SUPFAM" id="SSF46785">
    <property type="entry name" value="Winged helix' DNA-binding domain"/>
    <property type="match status" value="1"/>
</dbReference>
<evidence type="ECO:0000256" key="1">
    <source>
        <dbReference type="ARBA" id="ARBA00009437"/>
    </source>
</evidence>
<name>A0ABV7IM28_9SPHN</name>
<sequence>MTPLDWDDLRLFLAIARAGRLVGAGRALGLDHTTVARRLGALEGAVGARLFERNPRGVTLTDAGHLLVDHAERIEGEVAAAANHLSGTDARVSGAVRLATPEAFGTWLVAPEVHRLHAAHPELRLELAPEPQLVSLAKREADVAVLLNRPQAGPIIARRLTEYRLGLYAARRYVETAGPITAERLSDHPFAGYIDDRIDAPELRFLGEVAADARPVFRSTSIAAQHAAVAGGLGLGVLHVFAADADPALVRLLPDQIEIRRAYWLAIHADQQRLPRVRAVVDFLDAVVNEARERF</sequence>
<dbReference type="InterPro" id="IPR000847">
    <property type="entry name" value="LysR_HTH_N"/>
</dbReference>
<evidence type="ECO:0000256" key="2">
    <source>
        <dbReference type="ARBA" id="ARBA00023015"/>
    </source>
</evidence>
<dbReference type="EMBL" id="JBHRTQ010000001">
    <property type="protein sequence ID" value="MFC3172630.1"/>
    <property type="molecule type" value="Genomic_DNA"/>
</dbReference>
<dbReference type="PROSITE" id="PS50931">
    <property type="entry name" value="HTH_LYSR"/>
    <property type="match status" value="1"/>
</dbReference>
<dbReference type="Pfam" id="PF03466">
    <property type="entry name" value="LysR_substrate"/>
    <property type="match status" value="1"/>
</dbReference>
<accession>A0ABV7IM28</accession>
<dbReference type="InterPro" id="IPR005119">
    <property type="entry name" value="LysR_subst-bd"/>
</dbReference>
<dbReference type="InterPro" id="IPR036388">
    <property type="entry name" value="WH-like_DNA-bd_sf"/>
</dbReference>